<dbReference type="Proteomes" id="UP000609879">
    <property type="component" value="Unassembled WGS sequence"/>
</dbReference>
<gene>
    <name evidence="1" type="ORF">Ade02nite_27230</name>
</gene>
<sequence>MLPAMPAEVLFDPAAAYPETGVVRAAMAARDWGRVRATVDGLPAAGRTMMLRIAGEVGNTEDMLRYLVGNDPSDSTAAATLAWRYIDAGWKIRTGAQAQDVSPEQFAAFHDWLRRAEAILIDAVARTPGDPALWTARLTSARGLEVGQAETRRRYDKLVALEPHHLPAQSQFLQTLCPKWSGSWAELHPWARGAALAAPEGAVQGVLVADAHIEHWSTLPAGDDDRYLRSEPVRAELYEAANRSVLHPDFGRDHGWVHAASSFALVFSLLGDRRAAATAFRVLGDLADEYPWYYLPGDTASQVRTRRAEALGRSAR</sequence>
<protein>
    <recommendedName>
        <fullName evidence="3">DUF4034 domain-containing protein</fullName>
    </recommendedName>
</protein>
<reference evidence="1 2" key="1">
    <citation type="submission" date="2021-01" db="EMBL/GenBank/DDBJ databases">
        <title>Whole genome shotgun sequence of Actinoplanes deccanensis NBRC 13994.</title>
        <authorList>
            <person name="Komaki H."/>
            <person name="Tamura T."/>
        </authorList>
    </citation>
    <scope>NUCLEOTIDE SEQUENCE [LARGE SCALE GENOMIC DNA]</scope>
    <source>
        <strain evidence="1 2">NBRC 13994</strain>
    </source>
</reference>
<evidence type="ECO:0000313" key="1">
    <source>
        <dbReference type="EMBL" id="GID74082.1"/>
    </source>
</evidence>
<dbReference type="EMBL" id="BOMI01000048">
    <property type="protein sequence ID" value="GID74082.1"/>
    <property type="molecule type" value="Genomic_DNA"/>
</dbReference>
<name>A0ABQ3Y262_9ACTN</name>
<evidence type="ECO:0000313" key="2">
    <source>
        <dbReference type="Proteomes" id="UP000609879"/>
    </source>
</evidence>
<accession>A0ABQ3Y262</accession>
<keyword evidence="2" id="KW-1185">Reference proteome</keyword>
<proteinExistence type="predicted"/>
<evidence type="ECO:0008006" key="3">
    <source>
        <dbReference type="Google" id="ProtNLM"/>
    </source>
</evidence>
<comment type="caution">
    <text evidence="1">The sequence shown here is derived from an EMBL/GenBank/DDBJ whole genome shotgun (WGS) entry which is preliminary data.</text>
</comment>
<organism evidence="1 2">
    <name type="scientific">Paractinoplanes deccanensis</name>
    <dbReference type="NCBI Taxonomy" id="113561"/>
    <lineage>
        <taxon>Bacteria</taxon>
        <taxon>Bacillati</taxon>
        <taxon>Actinomycetota</taxon>
        <taxon>Actinomycetes</taxon>
        <taxon>Micromonosporales</taxon>
        <taxon>Micromonosporaceae</taxon>
        <taxon>Paractinoplanes</taxon>
    </lineage>
</organism>